<keyword evidence="6" id="KW-0812">Transmembrane</keyword>
<keyword evidence="9" id="KW-0833">Ubl conjugation pathway</keyword>
<comment type="catalytic activity">
    <reaction evidence="1">
        <text>S-ubiquitinyl-[E2 ubiquitin-conjugating enzyme]-L-cysteine + [acceptor protein]-L-lysine = [E2 ubiquitin-conjugating enzyme]-L-cysteine + N(6)-ubiquitinyl-[acceptor protein]-L-lysine.</text>
        <dbReference type="EC" id="2.3.2.27"/>
    </reaction>
</comment>
<organism evidence="15 16">
    <name type="scientific">Eleusine coracana subsp. coracana</name>
    <dbReference type="NCBI Taxonomy" id="191504"/>
    <lineage>
        <taxon>Eukaryota</taxon>
        <taxon>Viridiplantae</taxon>
        <taxon>Streptophyta</taxon>
        <taxon>Embryophyta</taxon>
        <taxon>Tracheophyta</taxon>
        <taxon>Spermatophyta</taxon>
        <taxon>Magnoliopsida</taxon>
        <taxon>Liliopsida</taxon>
        <taxon>Poales</taxon>
        <taxon>Poaceae</taxon>
        <taxon>PACMAD clade</taxon>
        <taxon>Chloridoideae</taxon>
        <taxon>Cynodonteae</taxon>
        <taxon>Eleusininae</taxon>
        <taxon>Eleusine</taxon>
    </lineage>
</organism>
<dbReference type="Proteomes" id="UP001054889">
    <property type="component" value="Unassembled WGS sequence"/>
</dbReference>
<evidence type="ECO:0000256" key="3">
    <source>
        <dbReference type="ARBA" id="ARBA00004906"/>
    </source>
</evidence>
<evidence type="ECO:0000256" key="2">
    <source>
        <dbReference type="ARBA" id="ARBA00004167"/>
    </source>
</evidence>
<dbReference type="GO" id="GO:0016567">
    <property type="term" value="P:protein ubiquitination"/>
    <property type="evidence" value="ECO:0007669"/>
    <property type="project" value="InterPro"/>
</dbReference>
<evidence type="ECO:0000256" key="11">
    <source>
        <dbReference type="ARBA" id="ARBA00022989"/>
    </source>
</evidence>
<evidence type="ECO:0000313" key="16">
    <source>
        <dbReference type="Proteomes" id="UP001054889"/>
    </source>
</evidence>
<dbReference type="EMBL" id="BQKI01000013">
    <property type="protein sequence ID" value="GJN07026.1"/>
    <property type="molecule type" value="Genomic_DNA"/>
</dbReference>
<comment type="subcellular location">
    <subcellularLocation>
        <location evidence="2">Membrane</location>
        <topology evidence="2">Single-pass membrane protein</topology>
    </subcellularLocation>
</comment>
<reference evidence="15" key="1">
    <citation type="journal article" date="2018" name="DNA Res.">
        <title>Multiple hybrid de novo genome assembly of finger millet, an orphan allotetraploid crop.</title>
        <authorList>
            <person name="Hatakeyama M."/>
            <person name="Aluri S."/>
            <person name="Balachadran M.T."/>
            <person name="Sivarajan S.R."/>
            <person name="Patrignani A."/>
            <person name="Gruter S."/>
            <person name="Poveda L."/>
            <person name="Shimizu-Inatsugi R."/>
            <person name="Baeten J."/>
            <person name="Francoijs K.J."/>
            <person name="Nataraja K.N."/>
            <person name="Reddy Y.A.N."/>
            <person name="Phadnis S."/>
            <person name="Ravikumar R.L."/>
            <person name="Schlapbach R."/>
            <person name="Sreeman S.M."/>
            <person name="Shimizu K.K."/>
        </authorList>
    </citation>
    <scope>NUCLEOTIDE SEQUENCE</scope>
</reference>
<evidence type="ECO:0000256" key="10">
    <source>
        <dbReference type="ARBA" id="ARBA00022833"/>
    </source>
</evidence>
<comment type="caution">
    <text evidence="15">The sequence shown here is derived from an EMBL/GenBank/DDBJ whole genome shotgun (WGS) entry which is preliminary data.</text>
</comment>
<evidence type="ECO:0000256" key="8">
    <source>
        <dbReference type="ARBA" id="ARBA00022771"/>
    </source>
</evidence>
<name>A0AAV5D9V5_ELECO</name>
<dbReference type="GO" id="GO:0016020">
    <property type="term" value="C:membrane"/>
    <property type="evidence" value="ECO:0007669"/>
    <property type="project" value="UniProtKB-SubCell"/>
</dbReference>
<dbReference type="InterPro" id="IPR001841">
    <property type="entry name" value="Znf_RING"/>
</dbReference>
<protein>
    <recommendedName>
        <fullName evidence="4">RING-type E3 ubiquitin transferase</fullName>
        <ecNumber evidence="4">2.3.2.27</ecNumber>
    </recommendedName>
</protein>
<feature type="domain" description="RING-type" evidence="14">
    <location>
        <begin position="49"/>
        <end position="91"/>
    </location>
</feature>
<evidence type="ECO:0000256" key="6">
    <source>
        <dbReference type="ARBA" id="ARBA00022692"/>
    </source>
</evidence>
<evidence type="ECO:0000256" key="5">
    <source>
        <dbReference type="ARBA" id="ARBA00022679"/>
    </source>
</evidence>
<dbReference type="InterPro" id="IPR044600">
    <property type="entry name" value="ATL1/ATL16-like"/>
</dbReference>
<dbReference type="Pfam" id="PF13639">
    <property type="entry name" value="zf-RING_2"/>
    <property type="match status" value="1"/>
</dbReference>
<proteinExistence type="predicted"/>
<dbReference type="EC" id="2.3.2.27" evidence="4"/>
<keyword evidence="12" id="KW-0472">Membrane</keyword>
<keyword evidence="5" id="KW-0808">Transferase</keyword>
<evidence type="ECO:0000256" key="4">
    <source>
        <dbReference type="ARBA" id="ARBA00012483"/>
    </source>
</evidence>
<dbReference type="GO" id="GO:0061630">
    <property type="term" value="F:ubiquitin protein ligase activity"/>
    <property type="evidence" value="ECO:0007669"/>
    <property type="project" value="UniProtKB-EC"/>
</dbReference>
<dbReference type="PANTHER" id="PTHR46913">
    <property type="entry name" value="RING-H2 FINGER PROTEIN ATL16"/>
    <property type="match status" value="1"/>
</dbReference>
<keyword evidence="10" id="KW-0862">Zinc</keyword>
<keyword evidence="7" id="KW-0479">Metal-binding</keyword>
<keyword evidence="16" id="KW-1185">Reference proteome</keyword>
<dbReference type="InterPro" id="IPR013083">
    <property type="entry name" value="Znf_RING/FYVE/PHD"/>
</dbReference>
<keyword evidence="8 13" id="KW-0863">Zinc-finger</keyword>
<dbReference type="SUPFAM" id="SSF57850">
    <property type="entry name" value="RING/U-box"/>
    <property type="match status" value="1"/>
</dbReference>
<dbReference type="PANTHER" id="PTHR46913:SF1">
    <property type="entry name" value="RING-H2 FINGER PROTEIN ATL16"/>
    <property type="match status" value="1"/>
</dbReference>
<evidence type="ECO:0000259" key="14">
    <source>
        <dbReference type="PROSITE" id="PS50089"/>
    </source>
</evidence>
<evidence type="ECO:0000256" key="7">
    <source>
        <dbReference type="ARBA" id="ARBA00022723"/>
    </source>
</evidence>
<evidence type="ECO:0000256" key="13">
    <source>
        <dbReference type="PROSITE-ProRule" id="PRU00175"/>
    </source>
</evidence>
<evidence type="ECO:0000256" key="12">
    <source>
        <dbReference type="ARBA" id="ARBA00023136"/>
    </source>
</evidence>
<gene>
    <name evidence="15" type="primary">ga24815</name>
    <name evidence="15" type="ORF">PR202_ga24815</name>
</gene>
<dbReference type="SMART" id="SM00184">
    <property type="entry name" value="RING"/>
    <property type="match status" value="1"/>
</dbReference>
<dbReference type="Gene3D" id="3.30.40.10">
    <property type="entry name" value="Zinc/RING finger domain, C3HC4 (zinc finger)"/>
    <property type="match status" value="1"/>
</dbReference>
<dbReference type="GO" id="GO:0008270">
    <property type="term" value="F:zinc ion binding"/>
    <property type="evidence" value="ECO:0007669"/>
    <property type="project" value="UniProtKB-KW"/>
</dbReference>
<evidence type="ECO:0000313" key="15">
    <source>
        <dbReference type="EMBL" id="GJN07026.1"/>
    </source>
</evidence>
<dbReference type="PROSITE" id="PS50089">
    <property type="entry name" value="ZF_RING_2"/>
    <property type="match status" value="1"/>
</dbReference>
<reference evidence="15" key="2">
    <citation type="submission" date="2021-12" db="EMBL/GenBank/DDBJ databases">
        <title>Resequencing data analysis of finger millet.</title>
        <authorList>
            <person name="Hatakeyama M."/>
            <person name="Aluri S."/>
            <person name="Balachadran M.T."/>
            <person name="Sivarajan S.R."/>
            <person name="Poveda L."/>
            <person name="Shimizu-Inatsugi R."/>
            <person name="Schlapbach R."/>
            <person name="Sreeman S.M."/>
            <person name="Shimizu K.K."/>
        </authorList>
    </citation>
    <scope>NUCLEOTIDE SEQUENCE</scope>
</reference>
<sequence length="117" mass="13937">MLIDEHWRKEREDEEYYDNISRRLVPAAKKAIAGLYKPSWGETREEHGCAICLQDLQIRQKFRMIPCCYHSFHEPCIFEWLVINRVCPICQSPLPSEEEQRQLDDRDGETDELIIVD</sequence>
<comment type="pathway">
    <text evidence="3">Protein modification; protein ubiquitination.</text>
</comment>
<dbReference type="AlphaFoldDB" id="A0AAV5D9V5"/>
<evidence type="ECO:0000256" key="9">
    <source>
        <dbReference type="ARBA" id="ARBA00022786"/>
    </source>
</evidence>
<accession>A0AAV5D9V5</accession>
<keyword evidence="11" id="KW-1133">Transmembrane helix</keyword>
<evidence type="ECO:0000256" key="1">
    <source>
        <dbReference type="ARBA" id="ARBA00000900"/>
    </source>
</evidence>